<evidence type="ECO:0000256" key="1">
    <source>
        <dbReference type="SAM" id="MobiDB-lite"/>
    </source>
</evidence>
<name>A0A2N8TMI5_9ACTN</name>
<reference evidence="3 4" key="1">
    <citation type="submission" date="2018-01" db="EMBL/GenBank/DDBJ databases">
        <title>Draft genome sequence of Streptomyces sp. 13K301.</title>
        <authorList>
            <person name="Sahin N."/>
            <person name="Saygin H."/>
            <person name="Ay H."/>
        </authorList>
    </citation>
    <scope>NUCLEOTIDE SEQUENCE [LARGE SCALE GENOMIC DNA]</scope>
    <source>
        <strain evidence="3 4">13K301</strain>
    </source>
</reference>
<comment type="caution">
    <text evidence="3">The sequence shown here is derived from an EMBL/GenBank/DDBJ whole genome shotgun (WGS) entry which is preliminary data.</text>
</comment>
<accession>A0A2N8TMI5</accession>
<evidence type="ECO:0000313" key="3">
    <source>
        <dbReference type="EMBL" id="PNG20228.1"/>
    </source>
</evidence>
<evidence type="ECO:0000313" key="4">
    <source>
        <dbReference type="Proteomes" id="UP000235943"/>
    </source>
</evidence>
<keyword evidence="4" id="KW-1185">Reference proteome</keyword>
<sequence>MGRTRGTWSTKGTWFAGAALAAVLALTGYAVLNGGDDDADASKSGSTPSASVSASPGPSASYEQPDDWTEPTRWVALPRGKRTNEHGSQVGFPHTTEGAVATAAAVNTVSMETDRDTGDEQLRIYYSYVSKADQSEEHAAQIELESIQADKQLHKELSVPVGEPLPPGAYMRSSVIGYKVIRESDDEVSVWLLSRVARKAGETAKESVGYTRTLNAVVWENGDWKLSGKATQRALDAQPAKPKIVAPGDAAFNSAGWTAIREAS</sequence>
<dbReference type="Proteomes" id="UP000235943">
    <property type="component" value="Unassembled WGS sequence"/>
</dbReference>
<organism evidence="3 4">
    <name type="scientific">Streptomyces cahuitamycinicus</name>
    <dbReference type="NCBI Taxonomy" id="2070367"/>
    <lineage>
        <taxon>Bacteria</taxon>
        <taxon>Bacillati</taxon>
        <taxon>Actinomycetota</taxon>
        <taxon>Actinomycetes</taxon>
        <taxon>Kitasatosporales</taxon>
        <taxon>Streptomycetaceae</taxon>
        <taxon>Streptomyces</taxon>
    </lineage>
</organism>
<dbReference type="EMBL" id="POUC01000157">
    <property type="protein sequence ID" value="PNG20228.1"/>
    <property type="molecule type" value="Genomic_DNA"/>
</dbReference>
<feature type="region of interest" description="Disordered" evidence="1">
    <location>
        <begin position="38"/>
        <end position="71"/>
    </location>
</feature>
<dbReference type="RefSeq" id="WP_102910686.1">
    <property type="nucleotide sequence ID" value="NZ_POUC01000157.1"/>
</dbReference>
<dbReference type="InterPro" id="IPR058488">
    <property type="entry name" value="DUF8175"/>
</dbReference>
<dbReference type="AlphaFoldDB" id="A0A2N8TMI5"/>
<dbReference type="Pfam" id="PF26526">
    <property type="entry name" value="DUF8175"/>
    <property type="match status" value="1"/>
</dbReference>
<protein>
    <recommendedName>
        <fullName evidence="2">DUF8175 domain-containing protein</fullName>
    </recommendedName>
</protein>
<gene>
    <name evidence="3" type="ORF">C1J00_21400</name>
</gene>
<proteinExistence type="predicted"/>
<feature type="domain" description="DUF8175" evidence="2">
    <location>
        <begin position="82"/>
        <end position="233"/>
    </location>
</feature>
<evidence type="ECO:0000259" key="2">
    <source>
        <dbReference type="Pfam" id="PF26526"/>
    </source>
</evidence>
<dbReference type="OrthoDB" id="4306465at2"/>
<feature type="compositionally biased region" description="Low complexity" evidence="1">
    <location>
        <begin position="42"/>
        <end position="61"/>
    </location>
</feature>